<keyword evidence="4" id="KW-1185">Reference proteome</keyword>
<feature type="compositionally biased region" description="Basic and acidic residues" evidence="1">
    <location>
        <begin position="225"/>
        <end position="234"/>
    </location>
</feature>
<feature type="transmembrane region" description="Helical" evidence="2">
    <location>
        <begin position="74"/>
        <end position="94"/>
    </location>
</feature>
<feature type="transmembrane region" description="Helical" evidence="2">
    <location>
        <begin position="12"/>
        <end position="31"/>
    </location>
</feature>
<feature type="transmembrane region" description="Helical" evidence="2">
    <location>
        <begin position="38"/>
        <end position="59"/>
    </location>
</feature>
<keyword evidence="2" id="KW-0812">Transmembrane</keyword>
<dbReference type="Proteomes" id="UP000027222">
    <property type="component" value="Unassembled WGS sequence"/>
</dbReference>
<dbReference type="AlphaFoldDB" id="A0A067SWI7"/>
<gene>
    <name evidence="3" type="ORF">GALMADRAFT_249263</name>
</gene>
<dbReference type="OrthoDB" id="2998233at2759"/>
<evidence type="ECO:0000256" key="2">
    <source>
        <dbReference type="SAM" id="Phobius"/>
    </source>
</evidence>
<organism evidence="3 4">
    <name type="scientific">Galerina marginata (strain CBS 339.88)</name>
    <dbReference type="NCBI Taxonomy" id="685588"/>
    <lineage>
        <taxon>Eukaryota</taxon>
        <taxon>Fungi</taxon>
        <taxon>Dikarya</taxon>
        <taxon>Basidiomycota</taxon>
        <taxon>Agaricomycotina</taxon>
        <taxon>Agaricomycetes</taxon>
        <taxon>Agaricomycetidae</taxon>
        <taxon>Agaricales</taxon>
        <taxon>Agaricineae</taxon>
        <taxon>Strophariaceae</taxon>
        <taxon>Galerina</taxon>
    </lineage>
</organism>
<protein>
    <submittedName>
        <fullName evidence="3">Uncharacterized protein</fullName>
    </submittedName>
</protein>
<feature type="compositionally biased region" description="Polar residues" evidence="1">
    <location>
        <begin position="212"/>
        <end position="223"/>
    </location>
</feature>
<keyword evidence="2" id="KW-0472">Membrane</keyword>
<sequence length="265" mass="29099">MVPRFQVVRHLLGVIIALTAVISVSLGAILAKYFLRRGIAWLLVSVEICSIIRSIWSAIRKPVFASPQPVASEAIGLFVLFPFQLIIVLVMSSISPKHGVHALEFLVLRVFVVTSSVLHLTYTVALIAVAALTVPAFDGDVWMRDIDSTPSPFPLPIIFAFFCPCIARRFSATRLLVPQPTPHEPPPNVCLPSCQPNCCFHGDLSFGPKPTIAQTENNPNASSEHPPKEPELMRKPPILPHTLVRVPNAAERRASIYLALPIRSL</sequence>
<evidence type="ECO:0000256" key="1">
    <source>
        <dbReference type="SAM" id="MobiDB-lite"/>
    </source>
</evidence>
<reference evidence="4" key="1">
    <citation type="journal article" date="2014" name="Proc. Natl. Acad. Sci. U.S.A.">
        <title>Extensive sampling of basidiomycete genomes demonstrates inadequacy of the white-rot/brown-rot paradigm for wood decay fungi.</title>
        <authorList>
            <person name="Riley R."/>
            <person name="Salamov A.A."/>
            <person name="Brown D.W."/>
            <person name="Nagy L.G."/>
            <person name="Floudas D."/>
            <person name="Held B.W."/>
            <person name="Levasseur A."/>
            <person name="Lombard V."/>
            <person name="Morin E."/>
            <person name="Otillar R."/>
            <person name="Lindquist E.A."/>
            <person name="Sun H."/>
            <person name="LaButti K.M."/>
            <person name="Schmutz J."/>
            <person name="Jabbour D."/>
            <person name="Luo H."/>
            <person name="Baker S.E."/>
            <person name="Pisabarro A.G."/>
            <person name="Walton J.D."/>
            <person name="Blanchette R.A."/>
            <person name="Henrissat B."/>
            <person name="Martin F."/>
            <person name="Cullen D."/>
            <person name="Hibbett D.S."/>
            <person name="Grigoriev I.V."/>
        </authorList>
    </citation>
    <scope>NUCLEOTIDE SEQUENCE [LARGE SCALE GENOMIC DNA]</scope>
    <source>
        <strain evidence="4">CBS 339.88</strain>
    </source>
</reference>
<accession>A0A067SWI7</accession>
<evidence type="ECO:0000313" key="4">
    <source>
        <dbReference type="Proteomes" id="UP000027222"/>
    </source>
</evidence>
<name>A0A067SWI7_GALM3</name>
<feature type="transmembrane region" description="Helical" evidence="2">
    <location>
        <begin position="106"/>
        <end position="133"/>
    </location>
</feature>
<evidence type="ECO:0000313" key="3">
    <source>
        <dbReference type="EMBL" id="KDR75266.1"/>
    </source>
</evidence>
<feature type="region of interest" description="Disordered" evidence="1">
    <location>
        <begin position="211"/>
        <end position="237"/>
    </location>
</feature>
<proteinExistence type="predicted"/>
<dbReference type="EMBL" id="KL142381">
    <property type="protein sequence ID" value="KDR75266.1"/>
    <property type="molecule type" value="Genomic_DNA"/>
</dbReference>
<dbReference type="HOGENOM" id="CLU_096536_0_0_1"/>
<keyword evidence="2" id="KW-1133">Transmembrane helix</keyword>